<organism evidence="1">
    <name type="scientific">marine metagenome</name>
    <dbReference type="NCBI Taxonomy" id="408172"/>
    <lineage>
        <taxon>unclassified sequences</taxon>
        <taxon>metagenomes</taxon>
        <taxon>ecological metagenomes</taxon>
    </lineage>
</organism>
<sequence>MDDLQMSAHLAKISTTHSYQLQFCDAIAQISDISEPAALIIDLNSISEENLQRIVELKQINNIALMGYCQELNGPLLNYFKTMGCEMVFKRSELMKNLGSILNKIFDAS</sequence>
<dbReference type="EMBL" id="UINC01096893">
    <property type="protein sequence ID" value="SVC54153.1"/>
    <property type="molecule type" value="Genomic_DNA"/>
</dbReference>
<accession>A0A382MYR4</accession>
<dbReference type="AlphaFoldDB" id="A0A382MYR4"/>
<evidence type="ECO:0008006" key="2">
    <source>
        <dbReference type="Google" id="ProtNLM"/>
    </source>
</evidence>
<reference evidence="1" key="1">
    <citation type="submission" date="2018-05" db="EMBL/GenBank/DDBJ databases">
        <authorList>
            <person name="Lanie J.A."/>
            <person name="Ng W.-L."/>
            <person name="Kazmierczak K.M."/>
            <person name="Andrzejewski T.M."/>
            <person name="Davidsen T.M."/>
            <person name="Wayne K.J."/>
            <person name="Tettelin H."/>
            <person name="Glass J.I."/>
            <person name="Rusch D."/>
            <person name="Podicherti R."/>
            <person name="Tsui H.-C.T."/>
            <person name="Winkler M.E."/>
        </authorList>
    </citation>
    <scope>NUCLEOTIDE SEQUENCE</scope>
</reference>
<protein>
    <recommendedName>
        <fullName evidence="2">Response regulatory domain-containing protein</fullName>
    </recommendedName>
</protein>
<proteinExistence type="predicted"/>
<evidence type="ECO:0000313" key="1">
    <source>
        <dbReference type="EMBL" id="SVC54153.1"/>
    </source>
</evidence>
<gene>
    <name evidence="1" type="ORF">METZ01_LOCUS307007</name>
</gene>
<name>A0A382MYR4_9ZZZZ</name>